<dbReference type="Pfam" id="PF03527">
    <property type="entry name" value="RHS"/>
    <property type="match status" value="1"/>
</dbReference>
<dbReference type="InterPro" id="IPR008727">
    <property type="entry name" value="PAAR_motif"/>
</dbReference>
<evidence type="ECO:0000259" key="5">
    <source>
        <dbReference type="Pfam" id="PF20148"/>
    </source>
</evidence>
<dbReference type="InterPro" id="IPR031325">
    <property type="entry name" value="RHS_repeat"/>
</dbReference>
<evidence type="ECO:0000256" key="2">
    <source>
        <dbReference type="SAM" id="Coils"/>
    </source>
</evidence>
<sequence>MSNPNAARLGDDIIHTSILADILGGVFEAAICVAVGVVVVAAAAPLAAAAATAAGVSATAVAAASAAATTCTAAGIVGGLTVSLSGAAEVVEDIAQGAANFIAPPSPQGKIATGSLNVQTNGLPAARAAGRLMTEAENAAREEMEAEEKKRREEEEARMSTGMKVLNGVIALFSYGSELLGEMVNPVVAGPSGGVVEAEHDVVLCEKHPPNPIQFMAEGSSQVSINGLPAVRAGDRTTCGGTVSTVVSPNVIIGGKPVVVRPIHSGKSPGVETALLALSVLTCRPSKLLKQLPCMIMGMAAAMLASKIGESVRALWNPVHAATGAKVLSGQEDCDFELPARFPLIWQRIYNSRNPHEGLFGRGWRTAFETHVVREAEYTCFHDEGGRELRFVCPPPGEAGFSPDEGLFFAQNDQGMVVIGNLDGSTWRLYLPHPSAPTELRLHLLSDNYGNGLQLHYDEQDRLQAITDTQESLRMVLHYQNAYFPQRPSRITEEMLSPDTPIGEPVQRLLMRYDYTPQGELCRVTDADEVCLREFDYTPEALMSGHRMPGGARHGYQWKRFSDGWRVVAYTSSEGDSATIDYDLAQGVTTVTHSGGETHRHEWDHRYLVEKYTDEAGQVWGYEWNEDDQLSRTVDPSGGNTAYHYDNAGNVVLETDPIGRSVCTRWLEDRALPVQVRGPDGGVHQYFYDANFGLRAEIDALGQCCYYRRDEWGQVTEFTDEKGGVQRFNCNDRGQLLSVQDCSGKTTQYRYDVAYRLAEEVDAVGESTHYDYSAAGRIRTISGAEGWKASLSWTAQGQPESYRVGHNSPVRWQYDGNGRVIVVTDPLGHTVRREYDARNRLTRLYNENGEMYRFIHGMNGRLIEERGLDGVITRYDYDVCDRVVSKTWAAATPEALTHRWQYNAAGEVTDKHTPDGRTVYRYTAGGLLQAAQFYRPGEDAPAQSVVLEHDRLGRLTAEENSSGRVSYVLDELGNRTSVQLPDGRRLNTLFYGSGHALSISLDDRLMTEFTRDNLHREISRIQGNLTMRTRYDRLGRQERREIYHQNNGMRPAEAWHWQYDSRHNLLSETQISDYRYQGYHYDDGDYVRRHDTSFRGLTHYEYDAAGNLLTGSQAGGSLTNNRQPQCKDGTCRYDVYGRMVHKPGPGGLWHYAYDSEHRMTEAVLNTPDATGAGGTRHRVIFTYDPFGRRTEKRSVVTVSAPVDDRVTETQEVTTFVWEGFRLLAETRNGLPLVYVYEGAGSYTPLARIYGTGDKQRVDYYRCSHNGMPQALTDEDGILQWRQDVETWGETRSEYADEEGSRWRKIWGGAPEENLRFAGQYLDRETGLHYNTFRYYAPDMGRFITPDPIGLAGGLNAYQYAPNPLSWIDPLGLLRCGLTGNEVGDASNLPVIKPGSKEWKQAVDMMRNNGSSKPNFRVADKSTAESLLKDSKPKIPEYPEYFGSKNYPDKTGFEHHPNESHTINAPENNLPHIKWSDYGSGKKAPGSGKGHVFYD</sequence>
<dbReference type="NCBIfam" id="TIGR03696">
    <property type="entry name" value="Rhs_assc_core"/>
    <property type="match status" value="1"/>
</dbReference>
<dbReference type="InterPro" id="IPR022385">
    <property type="entry name" value="Rhs_assc_core"/>
</dbReference>
<evidence type="ECO:0000256" key="3">
    <source>
        <dbReference type="SAM" id="MobiDB-lite"/>
    </source>
</evidence>
<feature type="domain" description="RHS protein conserved region" evidence="4">
    <location>
        <begin position="1259"/>
        <end position="1293"/>
    </location>
</feature>
<reference evidence="6 7" key="1">
    <citation type="submission" date="2019-10" db="EMBL/GenBank/DDBJ databases">
        <title>Complete genome sequencing of drug resistant plasmids in Kluyvera intermedia.</title>
        <authorList>
            <person name="Ke C."/>
            <person name="Jian S."/>
        </authorList>
    </citation>
    <scope>NUCLEOTIDE SEQUENCE [LARGE SCALE GENOMIC DNA]</scope>
    <source>
        <strain evidence="6 7">N2-1</strain>
    </source>
</reference>
<evidence type="ECO:0000313" key="7">
    <source>
        <dbReference type="Proteomes" id="UP000344450"/>
    </source>
</evidence>
<evidence type="ECO:0000256" key="1">
    <source>
        <dbReference type="ARBA" id="ARBA00009455"/>
    </source>
</evidence>
<feature type="coiled-coil region" evidence="2">
    <location>
        <begin position="129"/>
        <end position="157"/>
    </location>
</feature>
<feature type="compositionally biased region" description="Basic and acidic residues" evidence="3">
    <location>
        <begin position="1449"/>
        <end position="1458"/>
    </location>
</feature>
<dbReference type="Pfam" id="PF05593">
    <property type="entry name" value="RHS_repeat"/>
    <property type="match status" value="4"/>
</dbReference>
<dbReference type="Pfam" id="PF05488">
    <property type="entry name" value="PAAR_motif"/>
    <property type="match status" value="1"/>
</dbReference>
<comment type="similarity">
    <text evidence="1">Belongs to the RHS family.</text>
</comment>
<name>A0ABX6DJP2_KLUIN</name>
<evidence type="ECO:0000313" key="6">
    <source>
        <dbReference type="EMBL" id="QGH29010.1"/>
    </source>
</evidence>
<dbReference type="InterPro" id="IPR050708">
    <property type="entry name" value="T6SS_VgrG/RHS"/>
</dbReference>
<dbReference type="EMBL" id="CP045845">
    <property type="protein sequence ID" value="QGH29010.1"/>
    <property type="molecule type" value="Genomic_DNA"/>
</dbReference>
<dbReference type="InterPro" id="IPR006530">
    <property type="entry name" value="YD"/>
</dbReference>
<dbReference type="PANTHER" id="PTHR32305">
    <property type="match status" value="1"/>
</dbReference>
<dbReference type="RefSeq" id="WP_153742271.1">
    <property type="nucleotide sequence ID" value="NZ_CP045843.1"/>
</dbReference>
<gene>
    <name evidence="6" type="ORF">GHC21_04685</name>
</gene>
<protein>
    <submittedName>
        <fullName evidence="6">Type IV secretion protein Rhs</fullName>
    </submittedName>
</protein>
<dbReference type="Pfam" id="PF20148">
    <property type="entry name" value="DUF6531"/>
    <property type="match status" value="1"/>
</dbReference>
<keyword evidence="2" id="KW-0175">Coiled coil</keyword>
<proteinExistence type="inferred from homology"/>
<keyword evidence="7" id="KW-1185">Reference proteome</keyword>
<organism evidence="6 7">
    <name type="scientific">Kluyvera intermedia</name>
    <name type="common">Enterobacter intermedius</name>
    <dbReference type="NCBI Taxonomy" id="61648"/>
    <lineage>
        <taxon>Bacteria</taxon>
        <taxon>Pseudomonadati</taxon>
        <taxon>Pseudomonadota</taxon>
        <taxon>Gammaproteobacteria</taxon>
        <taxon>Enterobacterales</taxon>
        <taxon>Enterobacteriaceae</taxon>
        <taxon>Kluyvera</taxon>
    </lineage>
</organism>
<accession>A0ABX6DJP2</accession>
<dbReference type="InterPro" id="IPR045351">
    <property type="entry name" value="DUF6531"/>
</dbReference>
<dbReference type="Proteomes" id="UP000344450">
    <property type="component" value="Chromosome"/>
</dbReference>
<dbReference type="PANTHER" id="PTHR32305:SF15">
    <property type="entry name" value="PROTEIN RHSA-RELATED"/>
    <property type="match status" value="1"/>
</dbReference>
<evidence type="ECO:0000259" key="4">
    <source>
        <dbReference type="Pfam" id="PF03527"/>
    </source>
</evidence>
<feature type="domain" description="DUF6531" evidence="5">
    <location>
        <begin position="317"/>
        <end position="391"/>
    </location>
</feature>
<dbReference type="CDD" id="cd14742">
    <property type="entry name" value="PAAR_RHS"/>
    <property type="match status" value="1"/>
</dbReference>
<feature type="region of interest" description="Disordered" evidence="3">
    <location>
        <begin position="1449"/>
        <end position="1494"/>
    </location>
</feature>
<dbReference type="InterPro" id="IPR001826">
    <property type="entry name" value="RHS"/>
</dbReference>
<dbReference type="NCBIfam" id="TIGR01643">
    <property type="entry name" value="YD_repeat_2x"/>
    <property type="match status" value="4"/>
</dbReference>
<dbReference type="Gene3D" id="2.180.10.10">
    <property type="entry name" value="RHS repeat-associated core"/>
    <property type="match status" value="2"/>
</dbReference>
<dbReference type="GeneID" id="91971677"/>
<dbReference type="Gene3D" id="2.60.200.60">
    <property type="match status" value="1"/>
</dbReference>